<keyword evidence="2" id="KW-0418">Kinase</keyword>
<dbReference type="SUPFAM" id="SSF53613">
    <property type="entry name" value="Ribokinase-like"/>
    <property type="match status" value="1"/>
</dbReference>
<keyword evidence="1" id="KW-0808">Transferase</keyword>
<evidence type="ECO:0000313" key="4">
    <source>
        <dbReference type="EMBL" id="CEF84470.1"/>
    </source>
</evidence>
<dbReference type="CDD" id="cd01174">
    <property type="entry name" value="ribokinase"/>
    <property type="match status" value="1"/>
</dbReference>
<dbReference type="Gene3D" id="3.40.1190.20">
    <property type="match status" value="1"/>
</dbReference>
<reference evidence="4 6" key="3">
    <citation type="journal article" date="2015" name="BMC Genomics">
        <title>The completed genome sequence of the pathogenic ascomycete fungus Fusarium graminearum.</title>
        <authorList>
            <person name="King R."/>
            <person name="Urban M."/>
            <person name="Hammond-Kosack M.C."/>
            <person name="Hassani-Pak K."/>
            <person name="Hammond-Kosack K.E."/>
        </authorList>
    </citation>
    <scope>NUCLEOTIDE SEQUENCE [LARGE SCALE GENOMIC DNA]</scope>
    <source>
        <strain evidence="6">ATCC MYA-4620 / CBS 123657 / FGSC 9075 / NRRL 31084 / PH-1</strain>
        <strain evidence="4">PH-1</strain>
    </source>
</reference>
<evidence type="ECO:0000256" key="1">
    <source>
        <dbReference type="ARBA" id="ARBA00022679"/>
    </source>
</evidence>
<dbReference type="EnsemblFungi" id="CEF84470">
    <property type="protein sequence ID" value="CEF84470"/>
    <property type="gene ID" value="FGRRES_16885"/>
</dbReference>
<dbReference type="InterPro" id="IPR029056">
    <property type="entry name" value="Ribokinase-like"/>
</dbReference>
<dbReference type="VEuPathDB" id="FungiDB:FGRAMPH1_01G25491"/>
<reference evidence="5 6" key="1">
    <citation type="journal article" date="2007" name="Science">
        <title>The Fusarium graminearum genome reveals a link between localized polymorphism and pathogen specialization.</title>
        <authorList>
            <person name="Cuomo C.A."/>
            <person name="Gueldener U."/>
            <person name="Xu J.-R."/>
            <person name="Trail F."/>
            <person name="Turgeon B.G."/>
            <person name="Di Pietro A."/>
            <person name="Walton J.D."/>
            <person name="Ma L.-J."/>
            <person name="Baker S.E."/>
            <person name="Rep M."/>
            <person name="Adam G."/>
            <person name="Antoniw J."/>
            <person name="Baldwin T."/>
            <person name="Calvo S.E."/>
            <person name="Chang Y.-L."/>
            <person name="DeCaprio D."/>
            <person name="Gale L.R."/>
            <person name="Gnerre S."/>
            <person name="Goswami R.S."/>
            <person name="Hammond-Kosack K."/>
            <person name="Harris L.J."/>
            <person name="Hilburn K."/>
            <person name="Kennell J.C."/>
            <person name="Kroken S."/>
            <person name="Magnuson J.K."/>
            <person name="Mannhaupt G."/>
            <person name="Mauceli E.W."/>
            <person name="Mewes H.-W."/>
            <person name="Mitterbauer R."/>
            <person name="Muehlbauer G."/>
            <person name="Muensterkoetter M."/>
            <person name="Nelson D."/>
            <person name="O'Donnell K."/>
            <person name="Ouellet T."/>
            <person name="Qi W."/>
            <person name="Quesneville H."/>
            <person name="Roncero M.I.G."/>
            <person name="Seong K.-Y."/>
            <person name="Tetko I.V."/>
            <person name="Urban M."/>
            <person name="Waalwijk C."/>
            <person name="Ward T.J."/>
            <person name="Yao J."/>
            <person name="Birren B.W."/>
            <person name="Kistler H.C."/>
        </authorList>
    </citation>
    <scope>NUCLEOTIDE SEQUENCE [LARGE SCALE GENOMIC DNA]</scope>
    <source>
        <strain evidence="6">ATCC MYA-4620 / CBS 123657 / FGSC 9075 / NRRL 31084 / PH-1</strain>
        <strain evidence="5">PH-1 / ATCC MYA-4620 / FGSC 9075 / NRRL 31084</strain>
    </source>
</reference>
<dbReference type="PANTHER" id="PTHR10584:SF166">
    <property type="entry name" value="RIBOKINASE"/>
    <property type="match status" value="1"/>
</dbReference>
<dbReference type="InterPro" id="IPR011611">
    <property type="entry name" value="PfkB_dom"/>
</dbReference>
<proteinExistence type="predicted"/>
<dbReference type="InParanoid" id="A0A098DRH0"/>
<dbReference type="Proteomes" id="UP000070720">
    <property type="component" value="Chromosome 4"/>
</dbReference>
<protein>
    <submittedName>
        <fullName evidence="4">Chromosome 4, complete genome</fullName>
    </submittedName>
</protein>
<organism evidence="4 6">
    <name type="scientific">Gibberella zeae (strain ATCC MYA-4620 / CBS 123657 / FGSC 9075 / NRRL 31084 / PH-1)</name>
    <name type="common">Wheat head blight fungus</name>
    <name type="synonym">Fusarium graminearum</name>
    <dbReference type="NCBI Taxonomy" id="229533"/>
    <lineage>
        <taxon>Eukaryota</taxon>
        <taxon>Fungi</taxon>
        <taxon>Dikarya</taxon>
        <taxon>Ascomycota</taxon>
        <taxon>Pezizomycotina</taxon>
        <taxon>Sordariomycetes</taxon>
        <taxon>Hypocreomycetidae</taxon>
        <taxon>Hypocreales</taxon>
        <taxon>Nectriaceae</taxon>
        <taxon>Fusarium</taxon>
    </lineage>
</organism>
<dbReference type="GO" id="GO:0004747">
    <property type="term" value="F:ribokinase activity"/>
    <property type="evidence" value="ECO:0007669"/>
    <property type="project" value="InterPro"/>
</dbReference>
<dbReference type="eggNOG" id="KOG2855">
    <property type="taxonomic scope" value="Eukaryota"/>
</dbReference>
<gene>
    <name evidence="5" type="primary">FG07724.1</name>
    <name evidence="4" type="ORF">FGRAMPH1_01T25491</name>
</gene>
<evidence type="ECO:0000313" key="6">
    <source>
        <dbReference type="Proteomes" id="UP000070720"/>
    </source>
</evidence>
<evidence type="ECO:0000256" key="2">
    <source>
        <dbReference type="ARBA" id="ARBA00022777"/>
    </source>
</evidence>
<dbReference type="STRING" id="229533.A0A098DRH0"/>
<name>A0A098DRH0_GIBZE</name>
<evidence type="ECO:0000259" key="3">
    <source>
        <dbReference type="Pfam" id="PF00294"/>
    </source>
</evidence>
<sequence length="389" mass="43024">MASPPSCVKVVGSINWDIINRIESHHGNWQHASFPHTAGIDPCPGGHGVNQATAVYRASHSRPSESSSHYNAADPIGDVQVHMIGMIGEDEDNRGQKIINALADNSVNVEGVHLAKGVRNGYAHIYVDMQGTPRITNDPLANGYLTWDLVEKELDKSPPADLIMVQLEIPQDTVERTIDYANKKQIPIIFNSAPVSTRASNLYKHPQIFQVDHLILNHHCVKAICEIRAPRNGFALDDGMTSITDIQALYSKYCDDFHRQGARCVVITLGHRGVLASYLEPPDANDNSGQRTFFYPATKRSEELVDETGASDAFIGAYAVEILRQMKTPANLNLRPRSFDLDIGSAIEHGMKAGALTTESFGSFPAIPWREQWMGPEIKWLTANPFFMQ</sequence>
<evidence type="ECO:0000313" key="5">
    <source>
        <dbReference type="EnsemblFungi" id="CEF84470"/>
    </source>
</evidence>
<dbReference type="EMBL" id="HG970335">
    <property type="protein sequence ID" value="CEF84470.1"/>
    <property type="molecule type" value="Genomic_DNA"/>
</dbReference>
<dbReference type="AlphaFoldDB" id="A0A098DRH0"/>
<dbReference type="InterPro" id="IPR011877">
    <property type="entry name" value="Ribokinase"/>
</dbReference>
<keyword evidence="6" id="KW-1185">Reference proteome</keyword>
<reference evidence="5" key="4">
    <citation type="submission" date="2017-01" db="UniProtKB">
        <authorList>
            <consortium name="EnsemblFungi"/>
        </authorList>
    </citation>
    <scope>IDENTIFICATION</scope>
    <source>
        <strain evidence="5">PH-1 / ATCC MYA-4620 / FGSC 9075 / NRRL 31084</strain>
    </source>
</reference>
<accession>A0A0E0SDF7</accession>
<feature type="domain" description="Carbohydrate kinase PfkB" evidence="3">
    <location>
        <begin position="10"/>
        <end position="363"/>
    </location>
</feature>
<accession>A0A098DRH0</accession>
<dbReference type="Pfam" id="PF00294">
    <property type="entry name" value="PfkB"/>
    <property type="match status" value="1"/>
</dbReference>
<reference evidence="5 6" key="2">
    <citation type="journal article" date="2010" name="Nature">
        <title>Comparative genomics reveals mobile pathogenicity chromosomes in Fusarium.</title>
        <authorList>
            <person name="Ma L.J."/>
            <person name="van der Does H.C."/>
            <person name="Borkovich K.A."/>
            <person name="Coleman J.J."/>
            <person name="Daboussi M.J."/>
            <person name="Di Pietro A."/>
            <person name="Dufresne M."/>
            <person name="Freitag M."/>
            <person name="Grabherr M."/>
            <person name="Henrissat B."/>
            <person name="Houterman P.M."/>
            <person name="Kang S."/>
            <person name="Shim W.B."/>
            <person name="Woloshuk C."/>
            <person name="Xie X."/>
            <person name="Xu J.R."/>
            <person name="Antoniw J."/>
            <person name="Baker S.E."/>
            <person name="Bluhm B.H."/>
            <person name="Breakspear A."/>
            <person name="Brown D.W."/>
            <person name="Butchko R.A."/>
            <person name="Chapman S."/>
            <person name="Coulson R."/>
            <person name="Coutinho P.M."/>
            <person name="Danchin E.G."/>
            <person name="Diener A."/>
            <person name="Gale L.R."/>
            <person name="Gardiner D.M."/>
            <person name="Goff S."/>
            <person name="Hammond-Kosack K.E."/>
            <person name="Hilburn K."/>
            <person name="Hua-Van A."/>
            <person name="Jonkers W."/>
            <person name="Kazan K."/>
            <person name="Kodira C.D."/>
            <person name="Koehrsen M."/>
            <person name="Kumar L."/>
            <person name="Lee Y.H."/>
            <person name="Li L."/>
            <person name="Manners J.M."/>
            <person name="Miranda-Saavedra D."/>
            <person name="Mukherjee M."/>
            <person name="Park G."/>
            <person name="Park J."/>
            <person name="Park S.Y."/>
            <person name="Proctor R.H."/>
            <person name="Regev A."/>
            <person name="Ruiz-Roldan M.C."/>
            <person name="Sain D."/>
            <person name="Sakthikumar S."/>
            <person name="Sykes S."/>
            <person name="Schwartz D.C."/>
            <person name="Turgeon B.G."/>
            <person name="Wapinski I."/>
            <person name="Yoder O."/>
            <person name="Young S."/>
            <person name="Zeng Q."/>
            <person name="Zhou S."/>
            <person name="Galagan J."/>
            <person name="Cuomo C.A."/>
            <person name="Kistler H.C."/>
            <person name="Rep M."/>
        </authorList>
    </citation>
    <scope>GENOME REANNOTATION</scope>
    <source>
        <strain evidence="6">ATCC MYA-4620 / CBS 123657 / FGSC 9075 / NRRL 31084 / PH-1</strain>
        <strain evidence="5">PH-1 / ATCC MYA-4620 / FGSC 9075 / NRRL 31084</strain>
    </source>
</reference>
<dbReference type="PANTHER" id="PTHR10584">
    <property type="entry name" value="SUGAR KINASE"/>
    <property type="match status" value="1"/>
</dbReference>
<dbReference type="GO" id="GO:0006014">
    <property type="term" value="P:D-ribose metabolic process"/>
    <property type="evidence" value="ECO:0007669"/>
    <property type="project" value="InterPro"/>
</dbReference>